<dbReference type="InterPro" id="IPR051099">
    <property type="entry name" value="AGR/TXD"/>
</dbReference>
<dbReference type="Proteomes" id="UP000283387">
    <property type="component" value="Unassembled WGS sequence"/>
</dbReference>
<feature type="signal peptide" evidence="2">
    <location>
        <begin position="1"/>
        <end position="20"/>
    </location>
</feature>
<dbReference type="OrthoDB" id="981626at2"/>
<evidence type="ECO:0000256" key="1">
    <source>
        <dbReference type="ARBA" id="ARBA00022729"/>
    </source>
</evidence>
<dbReference type="EMBL" id="RAPN01000004">
    <property type="protein sequence ID" value="RKD86504.1"/>
    <property type="molecule type" value="Genomic_DNA"/>
</dbReference>
<name>A0A419VWH6_9BACT</name>
<dbReference type="RefSeq" id="WP_120275195.1">
    <property type="nucleotide sequence ID" value="NZ_RAPN01000004.1"/>
</dbReference>
<proteinExistence type="predicted"/>
<dbReference type="InterPro" id="IPR013766">
    <property type="entry name" value="Thioredoxin_domain"/>
</dbReference>
<feature type="domain" description="Thioredoxin" evidence="3">
    <location>
        <begin position="4"/>
        <end position="144"/>
    </location>
</feature>
<dbReference type="Pfam" id="PF13899">
    <property type="entry name" value="Thioredoxin_7"/>
    <property type="match status" value="1"/>
</dbReference>
<dbReference type="Gene3D" id="3.40.30.10">
    <property type="entry name" value="Glutaredoxin"/>
    <property type="match status" value="1"/>
</dbReference>
<gene>
    <name evidence="4" type="ORF">BC643_4197</name>
</gene>
<accession>A0A419VWH6</accession>
<evidence type="ECO:0000313" key="5">
    <source>
        <dbReference type="Proteomes" id="UP000283387"/>
    </source>
</evidence>
<dbReference type="AlphaFoldDB" id="A0A419VWH6"/>
<evidence type="ECO:0000256" key="2">
    <source>
        <dbReference type="SAM" id="SignalP"/>
    </source>
</evidence>
<reference evidence="4 5" key="1">
    <citation type="submission" date="2018-09" db="EMBL/GenBank/DDBJ databases">
        <title>Genomic Encyclopedia of Archaeal and Bacterial Type Strains, Phase II (KMG-II): from individual species to whole genera.</title>
        <authorList>
            <person name="Goeker M."/>
        </authorList>
    </citation>
    <scope>NUCLEOTIDE SEQUENCE [LARGE SCALE GENOMIC DNA]</scope>
    <source>
        <strain evidence="4 5">DSM 27148</strain>
    </source>
</reference>
<dbReference type="PANTHER" id="PTHR15337">
    <property type="entry name" value="ANTERIOR GRADIENT PROTEIN-RELATED"/>
    <property type="match status" value="1"/>
</dbReference>
<dbReference type="SUPFAM" id="SSF52833">
    <property type="entry name" value="Thioredoxin-like"/>
    <property type="match status" value="1"/>
</dbReference>
<protein>
    <submittedName>
        <fullName evidence="4">Thioredoxin-related protein</fullName>
    </submittedName>
</protein>
<keyword evidence="1 2" id="KW-0732">Signal</keyword>
<sequence>MKKFLTSTLFLIFAVSSLFAQEWETNFDQAQKDAHDQNKKLIMVFQGSDWCAPCMKLNREIWSSDTFKDYAKDHYVMMQVDFPRKKTNALPETQQEQNAKLAETYNKKGFFPFVVVMNADGKVIGETGYKPISPSEYIEHLNSF</sequence>
<evidence type="ECO:0000259" key="3">
    <source>
        <dbReference type="PROSITE" id="PS51352"/>
    </source>
</evidence>
<comment type="caution">
    <text evidence="4">The sequence shown here is derived from an EMBL/GenBank/DDBJ whole genome shotgun (WGS) entry which is preliminary data.</text>
</comment>
<organism evidence="4 5">
    <name type="scientific">Mangrovibacterium diazotrophicum</name>
    <dbReference type="NCBI Taxonomy" id="1261403"/>
    <lineage>
        <taxon>Bacteria</taxon>
        <taxon>Pseudomonadati</taxon>
        <taxon>Bacteroidota</taxon>
        <taxon>Bacteroidia</taxon>
        <taxon>Marinilabiliales</taxon>
        <taxon>Prolixibacteraceae</taxon>
        <taxon>Mangrovibacterium</taxon>
    </lineage>
</organism>
<dbReference type="InterPro" id="IPR036249">
    <property type="entry name" value="Thioredoxin-like_sf"/>
</dbReference>
<keyword evidence="5" id="KW-1185">Reference proteome</keyword>
<feature type="chain" id="PRO_5019407890" evidence="2">
    <location>
        <begin position="21"/>
        <end position="144"/>
    </location>
</feature>
<dbReference type="PANTHER" id="PTHR15337:SF11">
    <property type="entry name" value="THIOREDOXIN DOMAIN-CONTAINING PROTEIN"/>
    <property type="match status" value="1"/>
</dbReference>
<dbReference type="PROSITE" id="PS51352">
    <property type="entry name" value="THIOREDOXIN_2"/>
    <property type="match status" value="1"/>
</dbReference>
<evidence type="ECO:0000313" key="4">
    <source>
        <dbReference type="EMBL" id="RKD86504.1"/>
    </source>
</evidence>